<evidence type="ECO:0000256" key="1">
    <source>
        <dbReference type="SAM" id="SignalP"/>
    </source>
</evidence>
<dbReference type="RefSeq" id="WP_188494274.1">
    <property type="nucleotide sequence ID" value="NZ_BMGA01000005.1"/>
</dbReference>
<accession>A0ABQ1HKC5</accession>
<reference evidence="3" key="1">
    <citation type="journal article" date="2019" name="Int. J. Syst. Evol. Microbiol.">
        <title>The Global Catalogue of Microorganisms (GCM) 10K type strain sequencing project: providing services to taxonomists for standard genome sequencing and annotation.</title>
        <authorList>
            <consortium name="The Broad Institute Genomics Platform"/>
            <consortium name="The Broad Institute Genome Sequencing Center for Infectious Disease"/>
            <person name="Wu L."/>
            <person name="Ma J."/>
        </authorList>
    </citation>
    <scope>NUCLEOTIDE SEQUENCE [LARGE SCALE GENOMIC DNA]</scope>
    <source>
        <strain evidence="3">CGMCC 1.12811</strain>
    </source>
</reference>
<gene>
    <name evidence="2" type="ORF">GCM10008015_20970</name>
</gene>
<keyword evidence="3" id="KW-1185">Reference proteome</keyword>
<dbReference type="EMBL" id="BMGA01000005">
    <property type="protein sequence ID" value="GGA80087.1"/>
    <property type="molecule type" value="Genomic_DNA"/>
</dbReference>
<proteinExistence type="predicted"/>
<keyword evidence="1" id="KW-0732">Signal</keyword>
<protein>
    <recommendedName>
        <fullName evidence="4">Lipoprotein</fullName>
    </recommendedName>
</protein>
<feature type="signal peptide" evidence="1">
    <location>
        <begin position="1"/>
        <end position="22"/>
    </location>
</feature>
<evidence type="ECO:0000313" key="2">
    <source>
        <dbReference type="EMBL" id="GGA80087.1"/>
    </source>
</evidence>
<sequence>MKTIIKLFSLVFVSLFISCSNEEVNNQNTGNQGFLKIGDQTVTLSQAYLENYGKKGNSYNIDFSARSETLSGNSNAAAVVYFELFSSQEKKLAKGDYSLGDYSASTANTFTQWGESLLGVNITSTDKGLMVANGISIQPTAGVFTVTENAKTYKVNFSGKGTASNYANGKLTSTQENVDFSMEYNGSVEQYNSTEFTAKKANSKERMQKLHTVVLN</sequence>
<feature type="chain" id="PRO_5045597242" description="Lipoprotein" evidence="1">
    <location>
        <begin position="23"/>
        <end position="216"/>
    </location>
</feature>
<evidence type="ECO:0008006" key="4">
    <source>
        <dbReference type="Google" id="ProtNLM"/>
    </source>
</evidence>
<name>A0ABQ1HKC5_9FLAO</name>
<comment type="caution">
    <text evidence="2">The sequence shown here is derived from an EMBL/GenBank/DDBJ whole genome shotgun (WGS) entry which is preliminary data.</text>
</comment>
<dbReference type="Proteomes" id="UP000658793">
    <property type="component" value="Unassembled WGS sequence"/>
</dbReference>
<evidence type="ECO:0000313" key="3">
    <source>
        <dbReference type="Proteomes" id="UP000658793"/>
    </source>
</evidence>
<organism evidence="2 3">
    <name type="scientific">Flavobacterium palustre</name>
    <dbReference type="NCBI Taxonomy" id="1476463"/>
    <lineage>
        <taxon>Bacteria</taxon>
        <taxon>Pseudomonadati</taxon>
        <taxon>Bacteroidota</taxon>
        <taxon>Flavobacteriia</taxon>
        <taxon>Flavobacteriales</taxon>
        <taxon>Flavobacteriaceae</taxon>
        <taxon>Flavobacterium</taxon>
    </lineage>
</organism>
<dbReference type="PROSITE" id="PS51257">
    <property type="entry name" value="PROKAR_LIPOPROTEIN"/>
    <property type="match status" value="1"/>
</dbReference>